<protein>
    <submittedName>
        <fullName evidence="4">Hypoxanthine-guanine phosphoribosyltransferase</fullName>
    </submittedName>
</protein>
<dbReference type="AlphaFoldDB" id="A0A5E4PH92"/>
<keyword evidence="5" id="KW-1185">Reference proteome</keyword>
<dbReference type="RefSeq" id="WP_148339156.1">
    <property type="nucleotide sequence ID" value="NZ_LR699119.1"/>
</dbReference>
<proteinExistence type="predicted"/>
<dbReference type="SUPFAM" id="SSF53271">
    <property type="entry name" value="PRTase-like"/>
    <property type="match status" value="1"/>
</dbReference>
<dbReference type="GO" id="GO:0032264">
    <property type="term" value="P:IMP salvage"/>
    <property type="evidence" value="ECO:0007669"/>
    <property type="project" value="TreeGrafter"/>
</dbReference>
<dbReference type="NCBIfam" id="NF006605">
    <property type="entry name" value="PRK09162.1"/>
    <property type="match status" value="1"/>
</dbReference>
<dbReference type="GO" id="GO:0006178">
    <property type="term" value="P:guanine salvage"/>
    <property type="evidence" value="ECO:0007669"/>
    <property type="project" value="TreeGrafter"/>
</dbReference>
<dbReference type="GO" id="GO:0004422">
    <property type="term" value="F:hypoxanthine phosphoribosyltransferase activity"/>
    <property type="evidence" value="ECO:0007669"/>
    <property type="project" value="TreeGrafter"/>
</dbReference>
<dbReference type="GO" id="GO:0005829">
    <property type="term" value="C:cytosol"/>
    <property type="evidence" value="ECO:0007669"/>
    <property type="project" value="TreeGrafter"/>
</dbReference>
<name>A0A5E4PH92_9COXI</name>
<comment type="catalytic activity">
    <reaction evidence="2">
        <text>IMP + diphosphate = hypoxanthine + 5-phospho-alpha-D-ribose 1-diphosphate</text>
        <dbReference type="Rhea" id="RHEA:17973"/>
        <dbReference type="ChEBI" id="CHEBI:17368"/>
        <dbReference type="ChEBI" id="CHEBI:33019"/>
        <dbReference type="ChEBI" id="CHEBI:58017"/>
        <dbReference type="ChEBI" id="CHEBI:58053"/>
        <dbReference type="EC" id="2.4.2.8"/>
    </reaction>
    <physiologicalReaction direction="right-to-left" evidence="2">
        <dbReference type="Rhea" id="RHEA:17975"/>
    </physiologicalReaction>
</comment>
<dbReference type="PANTHER" id="PTHR43340:SF1">
    <property type="entry name" value="HYPOXANTHINE PHOSPHORIBOSYLTRANSFERASE"/>
    <property type="match status" value="1"/>
</dbReference>
<dbReference type="KEGG" id="asip:AQUSIP_11890"/>
<feature type="domain" description="Phosphoribosyltransferase" evidence="3">
    <location>
        <begin position="21"/>
        <end position="144"/>
    </location>
</feature>
<dbReference type="EMBL" id="LR699119">
    <property type="protein sequence ID" value="VVC75888.1"/>
    <property type="molecule type" value="Genomic_DNA"/>
</dbReference>
<comment type="catalytic activity">
    <reaction evidence="1">
        <text>GMP + diphosphate = guanine + 5-phospho-alpha-D-ribose 1-diphosphate</text>
        <dbReference type="Rhea" id="RHEA:25424"/>
        <dbReference type="ChEBI" id="CHEBI:16235"/>
        <dbReference type="ChEBI" id="CHEBI:33019"/>
        <dbReference type="ChEBI" id="CHEBI:58017"/>
        <dbReference type="ChEBI" id="CHEBI:58115"/>
        <dbReference type="EC" id="2.4.2.8"/>
    </reaction>
    <physiologicalReaction direction="right-to-left" evidence="1">
        <dbReference type="Rhea" id="RHEA:25426"/>
    </physiologicalReaction>
</comment>
<evidence type="ECO:0000259" key="3">
    <source>
        <dbReference type="Pfam" id="PF00156"/>
    </source>
</evidence>
<dbReference type="InterPro" id="IPR050408">
    <property type="entry name" value="HGPRT"/>
</dbReference>
<keyword evidence="4" id="KW-0808">Transferase</keyword>
<dbReference type="GO" id="GO:0032263">
    <property type="term" value="P:GMP salvage"/>
    <property type="evidence" value="ECO:0007669"/>
    <property type="project" value="TreeGrafter"/>
</dbReference>
<dbReference type="GO" id="GO:0046100">
    <property type="term" value="P:hypoxanthine metabolic process"/>
    <property type="evidence" value="ECO:0007669"/>
    <property type="project" value="TreeGrafter"/>
</dbReference>
<evidence type="ECO:0000313" key="4">
    <source>
        <dbReference type="EMBL" id="VVC75888.1"/>
    </source>
</evidence>
<evidence type="ECO:0000313" key="5">
    <source>
        <dbReference type="Proteomes" id="UP000324194"/>
    </source>
</evidence>
<evidence type="ECO:0000256" key="1">
    <source>
        <dbReference type="ARBA" id="ARBA00048811"/>
    </source>
</evidence>
<dbReference type="Gene3D" id="3.40.50.2020">
    <property type="match status" value="1"/>
</dbReference>
<accession>A0A5E4PH92</accession>
<sequence>METVDKIHSVLEKAECLYSFDEINQALDRMAKEISLKLKNANPLILCVMTGALIPTGHIATRLHFPVEIDYLHVTRYRGTNRGGDLHWLVEPRKNLEGRTVLIIDDIMDGGLTLSAIIDYCNQAKAKAVYTAVMVSKKRTREPGVNFEPDFVGVETEDKYLFGFGLDYNEYLRNVPGIYAATDVD</sequence>
<organism evidence="4 5">
    <name type="scientific">Aquicella siphonis</name>
    <dbReference type="NCBI Taxonomy" id="254247"/>
    <lineage>
        <taxon>Bacteria</taxon>
        <taxon>Pseudomonadati</taxon>
        <taxon>Pseudomonadota</taxon>
        <taxon>Gammaproteobacteria</taxon>
        <taxon>Legionellales</taxon>
        <taxon>Coxiellaceae</taxon>
        <taxon>Aquicella</taxon>
    </lineage>
</organism>
<dbReference type="CDD" id="cd06223">
    <property type="entry name" value="PRTases_typeI"/>
    <property type="match status" value="1"/>
</dbReference>
<gene>
    <name evidence="4" type="primary">hpt</name>
    <name evidence="4" type="ORF">AQUSIP_11890</name>
</gene>
<dbReference type="OrthoDB" id="9802824at2"/>
<dbReference type="InterPro" id="IPR029057">
    <property type="entry name" value="PRTase-like"/>
</dbReference>
<evidence type="ECO:0000256" key="2">
    <source>
        <dbReference type="ARBA" id="ARBA00049402"/>
    </source>
</evidence>
<dbReference type="Proteomes" id="UP000324194">
    <property type="component" value="Chromosome 1"/>
</dbReference>
<keyword evidence="4" id="KW-0328">Glycosyltransferase</keyword>
<dbReference type="PANTHER" id="PTHR43340">
    <property type="entry name" value="HYPOXANTHINE-GUANINE PHOSPHORIBOSYLTRANSFERASE"/>
    <property type="match status" value="1"/>
</dbReference>
<dbReference type="GO" id="GO:0000287">
    <property type="term" value="F:magnesium ion binding"/>
    <property type="evidence" value="ECO:0007669"/>
    <property type="project" value="TreeGrafter"/>
</dbReference>
<reference evidence="4 5" key="1">
    <citation type="submission" date="2019-08" db="EMBL/GenBank/DDBJ databases">
        <authorList>
            <person name="Guy L."/>
        </authorList>
    </citation>
    <scope>NUCLEOTIDE SEQUENCE [LARGE SCALE GENOMIC DNA]</scope>
    <source>
        <strain evidence="4 5">SGT-108</strain>
    </source>
</reference>
<dbReference type="Pfam" id="PF00156">
    <property type="entry name" value="Pribosyltran"/>
    <property type="match status" value="1"/>
</dbReference>
<dbReference type="InterPro" id="IPR000836">
    <property type="entry name" value="PRTase_dom"/>
</dbReference>